<organism evidence="1 2">
    <name type="scientific">Polymorphospora rubra</name>
    <dbReference type="NCBI Taxonomy" id="338584"/>
    <lineage>
        <taxon>Bacteria</taxon>
        <taxon>Bacillati</taxon>
        <taxon>Actinomycetota</taxon>
        <taxon>Actinomycetes</taxon>
        <taxon>Micromonosporales</taxon>
        <taxon>Micromonosporaceae</taxon>
        <taxon>Polymorphospora</taxon>
    </lineage>
</organism>
<dbReference type="Proteomes" id="UP000680866">
    <property type="component" value="Chromosome"/>
</dbReference>
<dbReference type="AlphaFoldDB" id="A0A810N2B0"/>
<protein>
    <submittedName>
        <fullName evidence="1">Uncharacterized protein</fullName>
    </submittedName>
</protein>
<reference evidence="1" key="1">
    <citation type="submission" date="2020-08" db="EMBL/GenBank/DDBJ databases">
        <title>Whole genome shotgun sequence of Polymorphospora rubra NBRC 101157.</title>
        <authorList>
            <person name="Komaki H."/>
            <person name="Tamura T."/>
        </authorList>
    </citation>
    <scope>NUCLEOTIDE SEQUENCE</scope>
    <source>
        <strain evidence="1">NBRC 101157</strain>
    </source>
</reference>
<dbReference type="EMBL" id="AP023359">
    <property type="protein sequence ID" value="BCJ65883.1"/>
    <property type="molecule type" value="Genomic_DNA"/>
</dbReference>
<dbReference type="RefSeq" id="WP_212829001.1">
    <property type="nucleotide sequence ID" value="NZ_AP023359.1"/>
</dbReference>
<evidence type="ECO:0000313" key="2">
    <source>
        <dbReference type="Proteomes" id="UP000680866"/>
    </source>
</evidence>
<accession>A0A810N2B0</accession>
<dbReference type="KEGG" id="pry:Prubr_29040"/>
<keyword evidence="2" id="KW-1185">Reference proteome</keyword>
<name>A0A810N2B0_9ACTN</name>
<evidence type="ECO:0000313" key="1">
    <source>
        <dbReference type="EMBL" id="BCJ65883.1"/>
    </source>
</evidence>
<sequence length="62" mass="6603">MRPYYVSCPRNCGVDVRDHNSSGLINGGCDTGPMDDDLIDVGGYLSCGCHGSQRDHTCGPLD</sequence>
<gene>
    <name evidence="1" type="ORF">Prubr_29040</name>
</gene>
<proteinExistence type="predicted"/>